<organism evidence="2 3">
    <name type="scientific">Paenibacillus mangrovi</name>
    <dbReference type="NCBI Taxonomy" id="2931978"/>
    <lineage>
        <taxon>Bacteria</taxon>
        <taxon>Bacillati</taxon>
        <taxon>Bacillota</taxon>
        <taxon>Bacilli</taxon>
        <taxon>Bacillales</taxon>
        <taxon>Paenibacillaceae</taxon>
        <taxon>Paenibacillus</taxon>
    </lineage>
</organism>
<comment type="caution">
    <text evidence="2">The sequence shown here is derived from an EMBL/GenBank/DDBJ whole genome shotgun (WGS) entry which is preliminary data.</text>
</comment>
<feature type="transmembrane region" description="Helical" evidence="1">
    <location>
        <begin position="7"/>
        <end position="28"/>
    </location>
</feature>
<protein>
    <recommendedName>
        <fullName evidence="4">Lipoprotein</fullName>
    </recommendedName>
</protein>
<dbReference type="AlphaFoldDB" id="A0A9X1WMV4"/>
<evidence type="ECO:0000313" key="2">
    <source>
        <dbReference type="EMBL" id="MCJ8010750.1"/>
    </source>
</evidence>
<keyword evidence="1" id="KW-0472">Membrane</keyword>
<name>A0A9X1WMV4_9BACL</name>
<keyword evidence="1" id="KW-1133">Transmembrane helix</keyword>
<evidence type="ECO:0000256" key="1">
    <source>
        <dbReference type="SAM" id="Phobius"/>
    </source>
</evidence>
<evidence type="ECO:0008006" key="4">
    <source>
        <dbReference type="Google" id="ProtNLM"/>
    </source>
</evidence>
<accession>A0A9X1WMV4</accession>
<dbReference type="EMBL" id="JALIRP010000001">
    <property type="protein sequence ID" value="MCJ8010750.1"/>
    <property type="molecule type" value="Genomic_DNA"/>
</dbReference>
<proteinExistence type="predicted"/>
<dbReference type="RefSeq" id="WP_244719740.1">
    <property type="nucleotide sequence ID" value="NZ_JALIRP010000001.1"/>
</dbReference>
<dbReference type="Proteomes" id="UP001139347">
    <property type="component" value="Unassembled WGS sequence"/>
</dbReference>
<keyword evidence="3" id="KW-1185">Reference proteome</keyword>
<dbReference type="PROSITE" id="PS51257">
    <property type="entry name" value="PROKAR_LIPOPROTEIN"/>
    <property type="match status" value="1"/>
</dbReference>
<sequence>MKNKYKWIFSSVGGLLLVACSLYFYYFIYGQEVRSDSIIINEINIKKNGIHISGDTTNSAIGFSGYETELVGVQLLIKPRYSFVSPFNKYGRFEIEYDTKGTRISEIYIVGKEKNDKKKIWPLHK</sequence>
<reference evidence="2" key="1">
    <citation type="submission" date="2022-04" db="EMBL/GenBank/DDBJ databases">
        <title>Paenibacillus mangrovi sp. nov., a novel endophytic bacterium isolated from bark of Kandelia candel.</title>
        <authorList>
            <person name="Tuo L."/>
        </authorList>
    </citation>
    <scope>NUCLEOTIDE SEQUENCE</scope>
    <source>
        <strain evidence="2">KQZ6P-2</strain>
    </source>
</reference>
<evidence type="ECO:0000313" key="3">
    <source>
        <dbReference type="Proteomes" id="UP001139347"/>
    </source>
</evidence>
<gene>
    <name evidence="2" type="ORF">MUG84_03195</name>
</gene>
<keyword evidence="1" id="KW-0812">Transmembrane</keyword>